<proteinExistence type="predicted"/>
<feature type="transmembrane region" description="Helical" evidence="1">
    <location>
        <begin position="56"/>
        <end position="78"/>
    </location>
</feature>
<gene>
    <name evidence="2" type="ORF">AN218_17105</name>
</gene>
<feature type="transmembrane region" description="Helical" evidence="1">
    <location>
        <begin position="24"/>
        <end position="44"/>
    </location>
</feature>
<keyword evidence="1" id="KW-1133">Transmembrane helix</keyword>
<name>A0A1E7L2W8_9ACTN</name>
<protein>
    <recommendedName>
        <fullName evidence="4">DUF3311 domain-containing protein</fullName>
    </recommendedName>
</protein>
<dbReference type="RefSeq" id="WP_070017757.1">
    <property type="nucleotide sequence ID" value="NZ_LJGW01000292.1"/>
</dbReference>
<dbReference type="Pfam" id="PF11755">
    <property type="entry name" value="DUF3311"/>
    <property type="match status" value="1"/>
</dbReference>
<keyword evidence="3" id="KW-1185">Reference proteome</keyword>
<keyword evidence="1" id="KW-0472">Membrane</keyword>
<comment type="caution">
    <text evidence="2">The sequence shown here is derived from an EMBL/GenBank/DDBJ whole genome shotgun (WGS) entry which is preliminary data.</text>
</comment>
<evidence type="ECO:0000256" key="1">
    <source>
        <dbReference type="SAM" id="Phobius"/>
    </source>
</evidence>
<evidence type="ECO:0000313" key="3">
    <source>
        <dbReference type="Proteomes" id="UP000176005"/>
    </source>
</evidence>
<dbReference type="PANTHER" id="PTHR40034:SF1">
    <property type="entry name" value="BSL5891 PROTEIN"/>
    <property type="match status" value="1"/>
</dbReference>
<keyword evidence="1" id="KW-0812">Transmembrane</keyword>
<accession>A0A1E7L2W8</accession>
<dbReference type="InterPro" id="IPR021741">
    <property type="entry name" value="DUF3311"/>
</dbReference>
<dbReference type="PATRIC" id="fig|518642.10.peg.3847"/>
<reference evidence="2 3" key="1">
    <citation type="journal article" date="2016" name="Front. Microbiol.">
        <title>Comparative Genomics Analysis of Streptomyces Species Reveals Their Adaptation to the Marine Environment and Their Diversity at the Genomic Level.</title>
        <authorList>
            <person name="Tian X."/>
            <person name="Zhang Z."/>
            <person name="Yang T."/>
            <person name="Chen M."/>
            <person name="Li J."/>
            <person name="Chen F."/>
            <person name="Yang J."/>
            <person name="Li W."/>
            <person name="Zhang B."/>
            <person name="Zhang Z."/>
            <person name="Wu J."/>
            <person name="Zhang C."/>
            <person name="Long L."/>
            <person name="Xiao J."/>
        </authorList>
    </citation>
    <scope>NUCLEOTIDE SEQUENCE [LARGE SCALE GENOMIC DNA]</scope>
    <source>
        <strain evidence="2 3">SCSIO 10429</strain>
    </source>
</reference>
<dbReference type="AlphaFoldDB" id="A0A1E7L2W8"/>
<dbReference type="EMBL" id="LJGW01000292">
    <property type="protein sequence ID" value="OEV10529.1"/>
    <property type="molecule type" value="Genomic_DNA"/>
</dbReference>
<evidence type="ECO:0000313" key="2">
    <source>
        <dbReference type="EMBL" id="OEV10529.1"/>
    </source>
</evidence>
<dbReference type="PANTHER" id="PTHR40034">
    <property type="entry name" value="BSL5891 PROTEIN"/>
    <property type="match status" value="1"/>
</dbReference>
<sequence length="94" mass="10712">MPAPPETPETEPRSALPVVTPTRVVVGLCLFVPFVALLWVSSYSRTEPTLIGLPFFYWYQMLWVLLSGALTMVAYKLVRREDARRRGEREDGGR</sequence>
<organism evidence="2 3">
    <name type="scientific">Streptomyces nanshensis</name>
    <dbReference type="NCBI Taxonomy" id="518642"/>
    <lineage>
        <taxon>Bacteria</taxon>
        <taxon>Bacillati</taxon>
        <taxon>Actinomycetota</taxon>
        <taxon>Actinomycetes</taxon>
        <taxon>Kitasatosporales</taxon>
        <taxon>Streptomycetaceae</taxon>
        <taxon>Streptomyces</taxon>
    </lineage>
</organism>
<dbReference type="Proteomes" id="UP000176005">
    <property type="component" value="Unassembled WGS sequence"/>
</dbReference>
<evidence type="ECO:0008006" key="4">
    <source>
        <dbReference type="Google" id="ProtNLM"/>
    </source>
</evidence>